<organism evidence="3 4">
    <name type="scientific">Onychostoma macrolepis</name>
    <dbReference type="NCBI Taxonomy" id="369639"/>
    <lineage>
        <taxon>Eukaryota</taxon>
        <taxon>Metazoa</taxon>
        <taxon>Chordata</taxon>
        <taxon>Craniata</taxon>
        <taxon>Vertebrata</taxon>
        <taxon>Euteleostomi</taxon>
        <taxon>Actinopterygii</taxon>
        <taxon>Neopterygii</taxon>
        <taxon>Teleostei</taxon>
        <taxon>Ostariophysi</taxon>
        <taxon>Cypriniformes</taxon>
        <taxon>Cyprinidae</taxon>
        <taxon>Acrossocheilinae</taxon>
        <taxon>Onychostoma</taxon>
    </lineage>
</organism>
<feature type="transmembrane region" description="Helical" evidence="1">
    <location>
        <begin position="193"/>
        <end position="214"/>
    </location>
</feature>
<name>A0A7J6BRD0_9TELE</name>
<keyword evidence="4" id="KW-1185">Reference proteome</keyword>
<dbReference type="EMBL" id="JAAMOB010000022">
    <property type="protein sequence ID" value="KAF4097271.1"/>
    <property type="molecule type" value="Genomic_DNA"/>
</dbReference>
<feature type="chain" id="PRO_5029810826" description="Immunoglobulin subtype domain-containing protein" evidence="2">
    <location>
        <begin position="33"/>
        <end position="231"/>
    </location>
</feature>
<accession>A0A7J6BRD0</accession>
<dbReference type="Proteomes" id="UP000579812">
    <property type="component" value="Unassembled WGS sequence"/>
</dbReference>
<dbReference type="OrthoDB" id="10459151at2759"/>
<proteinExistence type="predicted"/>
<protein>
    <recommendedName>
        <fullName evidence="5">Immunoglobulin subtype domain-containing protein</fullName>
    </recommendedName>
</protein>
<keyword evidence="1" id="KW-0472">Membrane</keyword>
<dbReference type="Gene3D" id="2.60.40.10">
    <property type="entry name" value="Immunoglobulins"/>
    <property type="match status" value="1"/>
</dbReference>
<feature type="signal peptide" evidence="2">
    <location>
        <begin position="1"/>
        <end position="32"/>
    </location>
</feature>
<gene>
    <name evidence="3" type="ORF">G5714_021279</name>
</gene>
<evidence type="ECO:0008006" key="5">
    <source>
        <dbReference type="Google" id="ProtNLM"/>
    </source>
</evidence>
<dbReference type="SUPFAM" id="SSF48726">
    <property type="entry name" value="Immunoglobulin"/>
    <property type="match status" value="1"/>
</dbReference>
<dbReference type="AlphaFoldDB" id="A0A7J6BRD0"/>
<evidence type="ECO:0000313" key="3">
    <source>
        <dbReference type="EMBL" id="KAF4097271.1"/>
    </source>
</evidence>
<dbReference type="InterPro" id="IPR036179">
    <property type="entry name" value="Ig-like_dom_sf"/>
</dbReference>
<feature type="transmembrane region" description="Helical" evidence="1">
    <location>
        <begin position="168"/>
        <end position="187"/>
    </location>
</feature>
<dbReference type="PANTHER" id="PTHR21063:SF4">
    <property type="entry name" value="CD48 ANTIGEN-RELATED"/>
    <property type="match status" value="1"/>
</dbReference>
<dbReference type="PANTHER" id="PTHR21063">
    <property type="entry name" value="LFA-3"/>
    <property type="match status" value="1"/>
</dbReference>
<reference evidence="3 4" key="1">
    <citation type="submission" date="2020-04" db="EMBL/GenBank/DDBJ databases">
        <title>Chromosome-level genome assembly of a cyprinid fish Onychostoma macrolepis by integration of Nanopore Sequencing, Bionano and Hi-C technology.</title>
        <authorList>
            <person name="Wang D."/>
        </authorList>
    </citation>
    <scope>NUCLEOTIDE SEQUENCE [LARGE SCALE GENOMIC DNA]</scope>
    <source>
        <strain evidence="3">SWU-2019</strain>
        <tissue evidence="3">Muscle</tissue>
    </source>
</reference>
<keyword evidence="1" id="KW-1133">Transmembrane helix</keyword>
<evidence type="ECO:0000256" key="2">
    <source>
        <dbReference type="SAM" id="SignalP"/>
    </source>
</evidence>
<evidence type="ECO:0000313" key="4">
    <source>
        <dbReference type="Proteomes" id="UP000579812"/>
    </source>
</evidence>
<evidence type="ECO:0000256" key="1">
    <source>
        <dbReference type="SAM" id="Phobius"/>
    </source>
</evidence>
<sequence length="231" mass="24962">MADFGKHLTSLLRRREMKTVCLVLLFVSSVFGDTGEEVSVKEGTNVTLPTDVKQPNETMRWYFNNTLIALINGEPSTSCLYVGEGGIFRDRLKVDYKTGSLNITNITTNHTGCYEAELIRGNSTGKSVPLNRPSKCDSTKIYNKSSNSGDTIRTFNVHVNGESLKGSGLSPGVVAGIVVVVLLVVGGGVVVDVVVVVLLVAAAAAVVVGGVMIYRRRSFRNDGVEEKKMFR</sequence>
<comment type="caution">
    <text evidence="3">The sequence shown here is derived from an EMBL/GenBank/DDBJ whole genome shotgun (WGS) entry which is preliminary data.</text>
</comment>
<keyword evidence="2" id="KW-0732">Signal</keyword>
<keyword evidence="1" id="KW-0812">Transmembrane</keyword>
<dbReference type="InterPro" id="IPR013783">
    <property type="entry name" value="Ig-like_fold"/>
</dbReference>